<name>W1NF98_AMBTC</name>
<dbReference type="Proteomes" id="UP000017836">
    <property type="component" value="Unassembled WGS sequence"/>
</dbReference>
<evidence type="ECO:0000256" key="2">
    <source>
        <dbReference type="PROSITE-ProRule" id="PRU00708"/>
    </source>
</evidence>
<keyword evidence="4" id="KW-1185">Reference proteome</keyword>
<dbReference type="Gene3D" id="1.25.40.10">
    <property type="entry name" value="Tetratricopeptide repeat domain"/>
    <property type="match status" value="1"/>
</dbReference>
<dbReference type="GO" id="GO:0009451">
    <property type="term" value="P:RNA modification"/>
    <property type="evidence" value="ECO:0007669"/>
    <property type="project" value="InterPro"/>
</dbReference>
<sequence length="224" mass="25405">MAAIRFLKTSTHKAKHQIHLSSSSALSAKTHENLSIKTQQKPSISFAPIIPHFQEEIDTENEGKSVMRAQQKMANRNQEETLISLLKLCSTMDQLRQIHAQALCTSLIHHPSILRHLLSFVALSSPSNMNYTRLVFAGIRKPEVYLYNTMLRGYSLSESPEKALFFYKQMRKIGVNTDAFASSFTLKSCANLLAVFEGKQIHCRIIQDGYEPDRCDEAFREDGN</sequence>
<evidence type="ECO:0008006" key="5">
    <source>
        <dbReference type="Google" id="ProtNLM"/>
    </source>
</evidence>
<dbReference type="HOGENOM" id="CLU_1236514_0_0_1"/>
<dbReference type="NCBIfam" id="TIGR00756">
    <property type="entry name" value="PPR"/>
    <property type="match status" value="1"/>
</dbReference>
<organism evidence="3 4">
    <name type="scientific">Amborella trichopoda</name>
    <dbReference type="NCBI Taxonomy" id="13333"/>
    <lineage>
        <taxon>Eukaryota</taxon>
        <taxon>Viridiplantae</taxon>
        <taxon>Streptophyta</taxon>
        <taxon>Embryophyta</taxon>
        <taxon>Tracheophyta</taxon>
        <taxon>Spermatophyta</taxon>
        <taxon>Magnoliopsida</taxon>
        <taxon>Amborellales</taxon>
        <taxon>Amborellaceae</taxon>
        <taxon>Amborella</taxon>
    </lineage>
</organism>
<dbReference type="EMBL" id="KI397513">
    <property type="protein sequence ID" value="ERM94492.1"/>
    <property type="molecule type" value="Genomic_DNA"/>
</dbReference>
<feature type="repeat" description="PPR" evidence="2">
    <location>
        <begin position="143"/>
        <end position="177"/>
    </location>
</feature>
<dbReference type="AlphaFoldDB" id="W1NF98"/>
<dbReference type="PROSITE" id="PS51375">
    <property type="entry name" value="PPR"/>
    <property type="match status" value="1"/>
</dbReference>
<protein>
    <recommendedName>
        <fullName evidence="5">Pentacotripeptide-repeat region of PRORP domain-containing protein</fullName>
    </recommendedName>
</protein>
<evidence type="ECO:0000313" key="4">
    <source>
        <dbReference type="Proteomes" id="UP000017836"/>
    </source>
</evidence>
<keyword evidence="1" id="KW-0677">Repeat</keyword>
<dbReference type="PANTHER" id="PTHR47926:SF469">
    <property type="entry name" value="DYW DOMAIN-CONTAINING PROTEIN"/>
    <property type="match status" value="1"/>
</dbReference>
<dbReference type="InterPro" id="IPR011990">
    <property type="entry name" value="TPR-like_helical_dom_sf"/>
</dbReference>
<accession>W1NF98</accession>
<dbReference type="eggNOG" id="KOG4197">
    <property type="taxonomic scope" value="Eukaryota"/>
</dbReference>
<reference evidence="4" key="1">
    <citation type="journal article" date="2013" name="Science">
        <title>The Amborella genome and the evolution of flowering plants.</title>
        <authorList>
            <consortium name="Amborella Genome Project"/>
        </authorList>
    </citation>
    <scope>NUCLEOTIDE SEQUENCE [LARGE SCALE GENOMIC DNA]</scope>
</reference>
<evidence type="ECO:0000256" key="1">
    <source>
        <dbReference type="ARBA" id="ARBA00022737"/>
    </source>
</evidence>
<dbReference type="Pfam" id="PF01535">
    <property type="entry name" value="PPR"/>
    <property type="match status" value="1"/>
</dbReference>
<dbReference type="PANTHER" id="PTHR47926">
    <property type="entry name" value="PENTATRICOPEPTIDE REPEAT-CONTAINING PROTEIN"/>
    <property type="match status" value="1"/>
</dbReference>
<dbReference type="Gramene" id="ERM94492">
    <property type="protein sequence ID" value="ERM94492"/>
    <property type="gene ID" value="AMTR_s00010p00262460"/>
</dbReference>
<dbReference type="InterPro" id="IPR046960">
    <property type="entry name" value="PPR_At4g14850-like_plant"/>
</dbReference>
<dbReference type="InterPro" id="IPR002885">
    <property type="entry name" value="PPR_rpt"/>
</dbReference>
<gene>
    <name evidence="3" type="ORF">AMTR_s00010p00262460</name>
</gene>
<evidence type="ECO:0000313" key="3">
    <source>
        <dbReference type="EMBL" id="ERM94492.1"/>
    </source>
</evidence>
<proteinExistence type="predicted"/>
<dbReference type="GO" id="GO:0003723">
    <property type="term" value="F:RNA binding"/>
    <property type="evidence" value="ECO:0007669"/>
    <property type="project" value="InterPro"/>
</dbReference>